<evidence type="ECO:0000313" key="1">
    <source>
        <dbReference type="EMBL" id="TFK52277.1"/>
    </source>
</evidence>
<protein>
    <submittedName>
        <fullName evidence="1">Uncharacterized protein</fullName>
    </submittedName>
</protein>
<evidence type="ECO:0000313" key="2">
    <source>
        <dbReference type="Proteomes" id="UP000305948"/>
    </source>
</evidence>
<sequence length="60" mass="6601">MIVLAKDGLQDYQHPIASNFSILLGRYEVHIPQNTTPGDDYAVVLFGDSGNYSPTFTIEA</sequence>
<organism evidence="1 2">
    <name type="scientific">Heliocybe sulcata</name>
    <dbReference type="NCBI Taxonomy" id="5364"/>
    <lineage>
        <taxon>Eukaryota</taxon>
        <taxon>Fungi</taxon>
        <taxon>Dikarya</taxon>
        <taxon>Basidiomycota</taxon>
        <taxon>Agaricomycotina</taxon>
        <taxon>Agaricomycetes</taxon>
        <taxon>Gloeophyllales</taxon>
        <taxon>Gloeophyllaceae</taxon>
        <taxon>Heliocybe</taxon>
    </lineage>
</organism>
<name>A0A5C3N5Z1_9AGAM</name>
<gene>
    <name evidence="1" type="ORF">OE88DRAFT_1657452</name>
</gene>
<dbReference type="OrthoDB" id="2317741at2759"/>
<dbReference type="EMBL" id="ML213509">
    <property type="protein sequence ID" value="TFK52277.1"/>
    <property type="molecule type" value="Genomic_DNA"/>
</dbReference>
<keyword evidence="2" id="KW-1185">Reference proteome</keyword>
<dbReference type="Proteomes" id="UP000305948">
    <property type="component" value="Unassembled WGS sequence"/>
</dbReference>
<dbReference type="AlphaFoldDB" id="A0A5C3N5Z1"/>
<proteinExistence type="predicted"/>
<reference evidence="1 2" key="1">
    <citation type="journal article" date="2019" name="Nat. Ecol. Evol.">
        <title>Megaphylogeny resolves global patterns of mushroom evolution.</title>
        <authorList>
            <person name="Varga T."/>
            <person name="Krizsan K."/>
            <person name="Foldi C."/>
            <person name="Dima B."/>
            <person name="Sanchez-Garcia M."/>
            <person name="Sanchez-Ramirez S."/>
            <person name="Szollosi G.J."/>
            <person name="Szarkandi J.G."/>
            <person name="Papp V."/>
            <person name="Albert L."/>
            <person name="Andreopoulos W."/>
            <person name="Angelini C."/>
            <person name="Antonin V."/>
            <person name="Barry K.W."/>
            <person name="Bougher N.L."/>
            <person name="Buchanan P."/>
            <person name="Buyck B."/>
            <person name="Bense V."/>
            <person name="Catcheside P."/>
            <person name="Chovatia M."/>
            <person name="Cooper J."/>
            <person name="Damon W."/>
            <person name="Desjardin D."/>
            <person name="Finy P."/>
            <person name="Geml J."/>
            <person name="Haridas S."/>
            <person name="Hughes K."/>
            <person name="Justo A."/>
            <person name="Karasinski D."/>
            <person name="Kautmanova I."/>
            <person name="Kiss B."/>
            <person name="Kocsube S."/>
            <person name="Kotiranta H."/>
            <person name="LaButti K.M."/>
            <person name="Lechner B.E."/>
            <person name="Liimatainen K."/>
            <person name="Lipzen A."/>
            <person name="Lukacs Z."/>
            <person name="Mihaltcheva S."/>
            <person name="Morgado L.N."/>
            <person name="Niskanen T."/>
            <person name="Noordeloos M.E."/>
            <person name="Ohm R.A."/>
            <person name="Ortiz-Santana B."/>
            <person name="Ovrebo C."/>
            <person name="Racz N."/>
            <person name="Riley R."/>
            <person name="Savchenko A."/>
            <person name="Shiryaev A."/>
            <person name="Soop K."/>
            <person name="Spirin V."/>
            <person name="Szebenyi C."/>
            <person name="Tomsovsky M."/>
            <person name="Tulloss R.E."/>
            <person name="Uehling J."/>
            <person name="Grigoriev I.V."/>
            <person name="Vagvolgyi C."/>
            <person name="Papp T."/>
            <person name="Martin F.M."/>
            <person name="Miettinen O."/>
            <person name="Hibbett D.S."/>
            <person name="Nagy L.G."/>
        </authorList>
    </citation>
    <scope>NUCLEOTIDE SEQUENCE [LARGE SCALE GENOMIC DNA]</scope>
    <source>
        <strain evidence="1 2">OMC1185</strain>
    </source>
</reference>
<accession>A0A5C3N5Z1</accession>
<dbReference type="STRING" id="5364.A0A5C3N5Z1"/>